<dbReference type="Pfam" id="PF09334">
    <property type="entry name" value="tRNA-synt_1g"/>
    <property type="match status" value="1"/>
</dbReference>
<keyword evidence="13" id="KW-1185">Reference proteome</keyword>
<dbReference type="PANTHER" id="PTHR43326:SF1">
    <property type="entry name" value="METHIONINE--TRNA LIGASE, MITOCHONDRIAL"/>
    <property type="match status" value="1"/>
</dbReference>
<dbReference type="GO" id="GO:0005524">
    <property type="term" value="F:ATP binding"/>
    <property type="evidence" value="ECO:0007669"/>
    <property type="project" value="UniProtKB-KW"/>
</dbReference>
<dbReference type="InterPro" id="IPR014758">
    <property type="entry name" value="Met-tRNA_synth"/>
</dbReference>
<dbReference type="CDD" id="cd00814">
    <property type="entry name" value="MetRS_core"/>
    <property type="match status" value="1"/>
</dbReference>
<keyword evidence="6 10" id="KW-0648">Protein biosynthesis</keyword>
<dbReference type="InterPro" id="IPR033911">
    <property type="entry name" value="MetRS_core"/>
</dbReference>
<gene>
    <name evidence="12" type="primary">MSM1</name>
    <name evidence="12" type="ORF">DEBR0S6_02850G</name>
</gene>
<keyword evidence="5 10" id="KW-0067">ATP-binding</keyword>
<dbReference type="InterPro" id="IPR009080">
    <property type="entry name" value="tRNAsynth_Ia_anticodon-bd"/>
</dbReference>
<sequence length="569" mass="65534">MLFNHQEVLVSRTSRFIGSLTIKRCLSKNANYITTPIFYVNAKPHLGHFYSMTLADVQNRWMKFNNRETFFTTGTDEHGLKVQLAAQKAGLPPKQFCDGLSEKFKDLARIGEIEYDRFIRTTDPDHIKAVTSFWNVVQKTGCIYEGQHSGWYSISDEAFYTDTDVEEALDEKTGKKMMVSKETGSEVIFQSEDNYFFRISEFQDSLIKFYNSHPDFVQPQKYYDQVMHELTSEKLPDLSISRPSSRLEWGIKVPNNDDQKMYVWFDALVNYITSLGYPEVTDNLTPASHLVGKDITRFHCIYWPIFLMAAKLPMPKRIVVHGHWLMDGRKMSKSRGNVADPVDISAYYDADALRLFMMRNATLTSDCDYSEVKVFDTRNEFIDKFCNMVMRGLSKSFNYESSLSLIKKSSLKGISEHMEPDESLEKDVTDLFDTVNGLPSSIDADVSNFIMPPALEQIWDIPRRANMLFEKYKPWELKEKVTNSDAVNSANLNRRALIVFAAVDSMRCVFILLQCFAPLYAKKLLDTMHVSKDRRSLKYARIGADLDYANDVKIKKHGSVPIVKVDLRK</sequence>
<dbReference type="Proteomes" id="UP000478008">
    <property type="component" value="Unassembled WGS sequence"/>
</dbReference>
<evidence type="ECO:0000256" key="8">
    <source>
        <dbReference type="ARBA" id="ARBA00026124"/>
    </source>
</evidence>
<name>A0A7D9H2G6_DEKBR</name>
<evidence type="ECO:0000256" key="5">
    <source>
        <dbReference type="ARBA" id="ARBA00022840"/>
    </source>
</evidence>
<dbReference type="Gene3D" id="1.10.730.10">
    <property type="entry name" value="Isoleucyl-tRNA Synthetase, Domain 1"/>
    <property type="match status" value="1"/>
</dbReference>
<accession>A0A7D9H2G6</accession>
<dbReference type="EMBL" id="CABFWN010000006">
    <property type="protein sequence ID" value="VUG19902.1"/>
    <property type="molecule type" value="Genomic_DNA"/>
</dbReference>
<evidence type="ECO:0000313" key="13">
    <source>
        <dbReference type="Proteomes" id="UP000478008"/>
    </source>
</evidence>
<evidence type="ECO:0000256" key="6">
    <source>
        <dbReference type="ARBA" id="ARBA00022917"/>
    </source>
</evidence>
<dbReference type="SUPFAM" id="SSF47323">
    <property type="entry name" value="Anticodon-binding domain of a subclass of class I aminoacyl-tRNA synthetases"/>
    <property type="match status" value="1"/>
</dbReference>
<organism evidence="12 13">
    <name type="scientific">Dekkera bruxellensis</name>
    <name type="common">Brettanomyces custersii</name>
    <dbReference type="NCBI Taxonomy" id="5007"/>
    <lineage>
        <taxon>Eukaryota</taxon>
        <taxon>Fungi</taxon>
        <taxon>Dikarya</taxon>
        <taxon>Ascomycota</taxon>
        <taxon>Saccharomycotina</taxon>
        <taxon>Pichiomycetes</taxon>
        <taxon>Pichiales</taxon>
        <taxon>Pichiaceae</taxon>
        <taxon>Brettanomyces</taxon>
    </lineage>
</organism>
<evidence type="ECO:0000256" key="3">
    <source>
        <dbReference type="ARBA" id="ARBA00022598"/>
    </source>
</evidence>
<dbReference type="InterPro" id="IPR023457">
    <property type="entry name" value="Met-tRNA_synth_2"/>
</dbReference>
<dbReference type="AlphaFoldDB" id="A0A7D9H2G6"/>
<reference evidence="12 13" key="1">
    <citation type="submission" date="2019-07" db="EMBL/GenBank/DDBJ databases">
        <authorList>
            <person name="Friedrich A."/>
            <person name="Schacherer J."/>
        </authorList>
    </citation>
    <scope>NUCLEOTIDE SEQUENCE [LARGE SCALE GENOMIC DNA]</scope>
</reference>
<keyword evidence="4 10" id="KW-0547">Nucleotide-binding</keyword>
<evidence type="ECO:0000256" key="2">
    <source>
        <dbReference type="ARBA" id="ARBA00012838"/>
    </source>
</evidence>
<dbReference type="InterPro" id="IPR014729">
    <property type="entry name" value="Rossmann-like_a/b/a_fold"/>
</dbReference>
<evidence type="ECO:0000256" key="4">
    <source>
        <dbReference type="ARBA" id="ARBA00022741"/>
    </source>
</evidence>
<keyword evidence="7 10" id="KW-0030">Aminoacyl-tRNA synthetase</keyword>
<keyword evidence="3 10" id="KW-0436">Ligase</keyword>
<dbReference type="PANTHER" id="PTHR43326">
    <property type="entry name" value="METHIONYL-TRNA SYNTHETASE"/>
    <property type="match status" value="1"/>
</dbReference>
<dbReference type="GO" id="GO:0004825">
    <property type="term" value="F:methionine-tRNA ligase activity"/>
    <property type="evidence" value="ECO:0007669"/>
    <property type="project" value="UniProtKB-EC"/>
</dbReference>
<feature type="domain" description="Methionyl/Leucyl tRNA synthetase" evidence="11">
    <location>
        <begin position="32"/>
        <end position="391"/>
    </location>
</feature>
<dbReference type="NCBIfam" id="TIGR00398">
    <property type="entry name" value="metG"/>
    <property type="match status" value="1"/>
</dbReference>
<dbReference type="Gene3D" id="2.170.220.10">
    <property type="match status" value="1"/>
</dbReference>
<evidence type="ECO:0000259" key="11">
    <source>
        <dbReference type="Pfam" id="PF09334"/>
    </source>
</evidence>
<evidence type="ECO:0000256" key="10">
    <source>
        <dbReference type="RuleBase" id="RU363039"/>
    </source>
</evidence>
<evidence type="ECO:0000313" key="12">
    <source>
        <dbReference type="EMBL" id="VUG19902.1"/>
    </source>
</evidence>
<evidence type="ECO:0000256" key="9">
    <source>
        <dbReference type="ARBA" id="ARBA00030904"/>
    </source>
</evidence>
<evidence type="ECO:0000256" key="7">
    <source>
        <dbReference type="ARBA" id="ARBA00023146"/>
    </source>
</evidence>
<protein>
    <recommendedName>
        <fullName evidence="8">Methionine--tRNA ligase, mitochondrial</fullName>
        <ecNumber evidence="2">6.1.1.10</ecNumber>
    </recommendedName>
    <alternativeName>
        <fullName evidence="9">Methionyl-tRNA synthetase</fullName>
    </alternativeName>
</protein>
<dbReference type="GO" id="GO:0006431">
    <property type="term" value="P:methionyl-tRNA aminoacylation"/>
    <property type="evidence" value="ECO:0007669"/>
    <property type="project" value="InterPro"/>
</dbReference>
<dbReference type="Gene3D" id="3.40.50.620">
    <property type="entry name" value="HUPs"/>
    <property type="match status" value="1"/>
</dbReference>
<dbReference type="EC" id="6.1.1.10" evidence="2"/>
<comment type="similarity">
    <text evidence="1 10">Belongs to the class-I aminoacyl-tRNA synthetase family.</text>
</comment>
<evidence type="ECO:0000256" key="1">
    <source>
        <dbReference type="ARBA" id="ARBA00005594"/>
    </source>
</evidence>
<dbReference type="InterPro" id="IPR015413">
    <property type="entry name" value="Methionyl/Leucyl_tRNA_Synth"/>
</dbReference>
<dbReference type="PRINTS" id="PR01041">
    <property type="entry name" value="TRNASYNTHMET"/>
</dbReference>
<proteinExistence type="inferred from homology"/>
<dbReference type="FunFam" id="2.170.220.10:FF:000002">
    <property type="entry name" value="Methionine--tRNA ligase"/>
    <property type="match status" value="1"/>
</dbReference>
<dbReference type="SUPFAM" id="SSF52374">
    <property type="entry name" value="Nucleotidylyl transferase"/>
    <property type="match status" value="1"/>
</dbReference>